<keyword evidence="2" id="KW-1185">Reference proteome</keyword>
<reference evidence="1" key="1">
    <citation type="journal article" date="2019" name="bioRxiv">
        <title>The Genome of the Zebra Mussel, Dreissena polymorpha: A Resource for Invasive Species Research.</title>
        <authorList>
            <person name="McCartney M.A."/>
            <person name="Auch B."/>
            <person name="Kono T."/>
            <person name="Mallez S."/>
            <person name="Zhang Y."/>
            <person name="Obille A."/>
            <person name="Becker A."/>
            <person name="Abrahante J.E."/>
            <person name="Garbe J."/>
            <person name="Badalamenti J.P."/>
            <person name="Herman A."/>
            <person name="Mangelson H."/>
            <person name="Liachko I."/>
            <person name="Sullivan S."/>
            <person name="Sone E.D."/>
            <person name="Koren S."/>
            <person name="Silverstein K.A.T."/>
            <person name="Beckman K.B."/>
            <person name="Gohl D.M."/>
        </authorList>
    </citation>
    <scope>NUCLEOTIDE SEQUENCE</scope>
    <source>
        <strain evidence="1">Duluth1</strain>
        <tissue evidence="1">Whole animal</tissue>
    </source>
</reference>
<evidence type="ECO:0000313" key="2">
    <source>
        <dbReference type="Proteomes" id="UP000828390"/>
    </source>
</evidence>
<reference evidence="1" key="2">
    <citation type="submission" date="2020-11" db="EMBL/GenBank/DDBJ databases">
        <authorList>
            <person name="McCartney M.A."/>
            <person name="Auch B."/>
            <person name="Kono T."/>
            <person name="Mallez S."/>
            <person name="Becker A."/>
            <person name="Gohl D.M."/>
            <person name="Silverstein K.A.T."/>
            <person name="Koren S."/>
            <person name="Bechman K.B."/>
            <person name="Herman A."/>
            <person name="Abrahante J.E."/>
            <person name="Garbe J."/>
        </authorList>
    </citation>
    <scope>NUCLEOTIDE SEQUENCE</scope>
    <source>
        <strain evidence="1">Duluth1</strain>
        <tissue evidence="1">Whole animal</tissue>
    </source>
</reference>
<protein>
    <submittedName>
        <fullName evidence="1">Uncharacterized protein</fullName>
    </submittedName>
</protein>
<evidence type="ECO:0000313" key="1">
    <source>
        <dbReference type="EMBL" id="KAH3808454.1"/>
    </source>
</evidence>
<dbReference type="EMBL" id="JAIWYP010000006">
    <property type="protein sequence ID" value="KAH3808454.1"/>
    <property type="molecule type" value="Genomic_DNA"/>
</dbReference>
<dbReference type="Proteomes" id="UP000828390">
    <property type="component" value="Unassembled WGS sequence"/>
</dbReference>
<accession>A0A9D4G3J4</accession>
<name>A0A9D4G3J4_DREPO</name>
<organism evidence="1 2">
    <name type="scientific">Dreissena polymorpha</name>
    <name type="common">Zebra mussel</name>
    <name type="synonym">Mytilus polymorpha</name>
    <dbReference type="NCBI Taxonomy" id="45954"/>
    <lineage>
        <taxon>Eukaryota</taxon>
        <taxon>Metazoa</taxon>
        <taxon>Spiralia</taxon>
        <taxon>Lophotrochozoa</taxon>
        <taxon>Mollusca</taxon>
        <taxon>Bivalvia</taxon>
        <taxon>Autobranchia</taxon>
        <taxon>Heteroconchia</taxon>
        <taxon>Euheterodonta</taxon>
        <taxon>Imparidentia</taxon>
        <taxon>Neoheterodontei</taxon>
        <taxon>Myida</taxon>
        <taxon>Dreissenoidea</taxon>
        <taxon>Dreissenidae</taxon>
        <taxon>Dreissena</taxon>
    </lineage>
</organism>
<dbReference type="AlphaFoldDB" id="A0A9D4G3J4"/>
<sequence length="90" mass="8814">MIPGTSCLPKGKDNCYDGSAKICDSTGGTGDCADGRTAEGAVCGADIGTAGSICDSTGSTKTSVAGRATEEIGSICGQPEAQKAVQPKEP</sequence>
<gene>
    <name evidence="1" type="ORF">DPMN_136810</name>
</gene>
<comment type="caution">
    <text evidence="1">The sequence shown here is derived from an EMBL/GenBank/DDBJ whole genome shotgun (WGS) entry which is preliminary data.</text>
</comment>
<proteinExistence type="predicted"/>